<proteinExistence type="predicted"/>
<sequence>MESLGLDSRSRRRSKYLSYPYTNSGPRHKDSPAEKRKSRTPCLALKTKASSKTSKPSNGSSLSAKPGSKRFRNNWYRKFISCSSMSSSPKFIHASSGDLLSGLYSIAVDCMSPIENKSFDLVEWFFCKYRISKFHDEAELATSMVSVNGGKTAKLLSNDLLDTESEKKRKNTKMENAVKRKMKSLSGLLDMKTEVSTGDCAGSRRKLTPKRKVEDMTSLHPLQNTETTINESGNRYGSILETPQSHSCLASERKTRPKKRQKLIAAQEHQGAQFASYVDAKSTKGSSLVIDLQVISPPIPVVIHEKSNGENKDGLVFKVSNPEIRASQGELDGNVTGRNLLVSTASEAGTATREGLVGNITNHNLLVNAASDLNSVSQLGFVGNITNHNLLSYTTSDVGIVTINKTGMKNRKEKAPVKRPNTKHATAIPDLNSTSFESCSTRKESATVNFLSPELKSENPKILSACSRHTKTVNFDRVEDNGESPGTFLFLQFTPGVDFLSKDDLLRTFCRFGPLKAAETQLMKDTGSAQVVFVRGTDAAEACRTLEHNNPFGATLVGYRLHHPPVAAPPLAHFLTPTQPTRSMSMPGEAPPPLQFIKQNLQMMTSMLENSGNSLSPQMRAKLDTEIKNLLRKVNSKGTV</sequence>
<keyword evidence="3" id="KW-0418">Kinase</keyword>
<dbReference type="Proteomes" id="UP000087171">
    <property type="component" value="Chromosome Ca5"/>
</dbReference>
<protein>
    <submittedName>
        <fullName evidence="3">Serine/threonine-protein kinase ATM isoform X2</fullName>
    </submittedName>
</protein>
<keyword evidence="2" id="KW-1185">Reference proteome</keyword>
<dbReference type="GeneID" id="101491256"/>
<accession>A0A3Q7YFM3</accession>
<gene>
    <name evidence="3" type="primary">LOC101491256</name>
</gene>
<dbReference type="PANTHER" id="PTHR35491">
    <property type="entry name" value="OS12G0638500-LIKE PROTEIN"/>
    <property type="match status" value="1"/>
</dbReference>
<name>A0A3Q7YFM3_CICAR</name>
<dbReference type="RefSeq" id="XP_027190740.1">
    <property type="nucleotide sequence ID" value="XM_027334939.1"/>
</dbReference>
<dbReference type="AlphaFoldDB" id="A0A3Q7YFM3"/>
<organism evidence="2 3">
    <name type="scientific">Cicer arietinum</name>
    <name type="common">Chickpea</name>
    <name type="synonym">Garbanzo</name>
    <dbReference type="NCBI Taxonomy" id="3827"/>
    <lineage>
        <taxon>Eukaryota</taxon>
        <taxon>Viridiplantae</taxon>
        <taxon>Streptophyta</taxon>
        <taxon>Embryophyta</taxon>
        <taxon>Tracheophyta</taxon>
        <taxon>Spermatophyta</taxon>
        <taxon>Magnoliopsida</taxon>
        <taxon>eudicotyledons</taxon>
        <taxon>Gunneridae</taxon>
        <taxon>Pentapetalae</taxon>
        <taxon>rosids</taxon>
        <taxon>fabids</taxon>
        <taxon>Fabales</taxon>
        <taxon>Fabaceae</taxon>
        <taxon>Papilionoideae</taxon>
        <taxon>50 kb inversion clade</taxon>
        <taxon>NPAAA clade</taxon>
        <taxon>Hologalegina</taxon>
        <taxon>IRL clade</taxon>
        <taxon>Cicereae</taxon>
        <taxon>Cicer</taxon>
    </lineage>
</organism>
<dbReference type="RefSeq" id="XP_073225300.1">
    <property type="nucleotide sequence ID" value="XM_073369199.1"/>
</dbReference>
<dbReference type="GO" id="GO:0016301">
    <property type="term" value="F:kinase activity"/>
    <property type="evidence" value="ECO:0007669"/>
    <property type="project" value="UniProtKB-KW"/>
</dbReference>
<keyword evidence="3" id="KW-0808">Transferase</keyword>
<evidence type="ECO:0000313" key="3">
    <source>
        <dbReference type="RefSeq" id="XP_027190740.1"/>
    </source>
</evidence>
<feature type="region of interest" description="Disordered" evidence="1">
    <location>
        <begin position="1"/>
        <end position="67"/>
    </location>
</feature>
<reference evidence="2" key="1">
    <citation type="journal article" date="2013" name="Nat. Biotechnol.">
        <title>Draft genome sequence of chickpea (Cicer arietinum) provides a resource for trait improvement.</title>
        <authorList>
            <person name="Varshney R.K."/>
            <person name="Song C."/>
            <person name="Saxena R.K."/>
            <person name="Azam S."/>
            <person name="Yu S."/>
            <person name="Sharpe A.G."/>
            <person name="Cannon S."/>
            <person name="Baek J."/>
            <person name="Rosen B.D."/>
            <person name="Tar'an B."/>
            <person name="Millan T."/>
            <person name="Zhang X."/>
            <person name="Ramsay L.D."/>
            <person name="Iwata A."/>
            <person name="Wang Y."/>
            <person name="Nelson W."/>
            <person name="Farmer A.D."/>
            <person name="Gaur P.M."/>
            <person name="Soderlund C."/>
            <person name="Penmetsa R.V."/>
            <person name="Xu C."/>
            <person name="Bharti A.K."/>
            <person name="He W."/>
            <person name="Winter P."/>
            <person name="Zhao S."/>
            <person name="Hane J.K."/>
            <person name="Carrasquilla-Garcia N."/>
            <person name="Condie J.A."/>
            <person name="Upadhyaya H.D."/>
            <person name="Luo M.C."/>
            <person name="Thudi M."/>
            <person name="Gowda C.L."/>
            <person name="Singh N.P."/>
            <person name="Lichtenzveig J."/>
            <person name="Gali K.K."/>
            <person name="Rubio J."/>
            <person name="Nadarajan N."/>
            <person name="Dolezel J."/>
            <person name="Bansal K.C."/>
            <person name="Xu X."/>
            <person name="Edwards D."/>
            <person name="Zhang G."/>
            <person name="Kahl G."/>
            <person name="Gil J."/>
            <person name="Singh K.B."/>
            <person name="Datta S.K."/>
            <person name="Jackson S.A."/>
            <person name="Wang J."/>
            <person name="Cook D.R."/>
        </authorList>
    </citation>
    <scope>NUCLEOTIDE SEQUENCE [LARGE SCALE GENOMIC DNA]</scope>
    <source>
        <strain evidence="2">cv. CDC Frontier</strain>
    </source>
</reference>
<reference evidence="3" key="2">
    <citation type="submission" date="2025-08" db="UniProtKB">
        <authorList>
            <consortium name="RefSeq"/>
        </authorList>
    </citation>
    <scope>IDENTIFICATION</scope>
    <source>
        <tissue evidence="3">Etiolated seedlings</tissue>
    </source>
</reference>
<evidence type="ECO:0000313" key="2">
    <source>
        <dbReference type="Proteomes" id="UP000087171"/>
    </source>
</evidence>
<evidence type="ECO:0000256" key="1">
    <source>
        <dbReference type="SAM" id="MobiDB-lite"/>
    </source>
</evidence>
<feature type="compositionally biased region" description="Low complexity" evidence="1">
    <location>
        <begin position="43"/>
        <end position="63"/>
    </location>
</feature>
<dbReference type="PANTHER" id="PTHR35491:SF12">
    <property type="entry name" value="RRM DOMAIN-CONTAINING PROTEIN"/>
    <property type="match status" value="1"/>
</dbReference>